<comment type="caution">
    <text evidence="6">The sequence shown here is derived from an EMBL/GenBank/DDBJ whole genome shotgun (WGS) entry which is preliminary data.</text>
</comment>
<keyword evidence="3 5" id="KW-1133">Transmembrane helix</keyword>
<evidence type="ECO:0000313" key="7">
    <source>
        <dbReference type="Proteomes" id="UP001203665"/>
    </source>
</evidence>
<dbReference type="InterPro" id="IPR010899">
    <property type="entry name" value="UPF0344"/>
</dbReference>
<keyword evidence="4 5" id="KW-0472">Membrane</keyword>
<accession>A0ABT0XKA3</accession>
<feature type="transmembrane region" description="Helical" evidence="5">
    <location>
        <begin position="96"/>
        <end position="117"/>
    </location>
</feature>
<evidence type="ECO:0000256" key="3">
    <source>
        <dbReference type="ARBA" id="ARBA00022989"/>
    </source>
</evidence>
<keyword evidence="2 5" id="KW-0812">Transmembrane</keyword>
<keyword evidence="1" id="KW-1003">Cell membrane</keyword>
<reference evidence="6" key="1">
    <citation type="submission" date="2022-06" db="EMBL/GenBank/DDBJ databases">
        <title>Alkalicoccobacillus porphyridii sp. nov., isolated from a marine red alga, Porphyridium purpureum and reclassification of Shouchella plakortidis and Shouchella gibsonii as Alkalicoccobacillus plakortidis comb. nov. and Alkalicoccobacillus gibsonii comb. nov.</title>
        <authorList>
            <person name="Kim K.H."/>
            <person name="Lee J.K."/>
            <person name="Han D.M."/>
            <person name="Baek J.H."/>
            <person name="Jeon C.O."/>
        </authorList>
    </citation>
    <scope>NUCLEOTIDE SEQUENCE</scope>
    <source>
        <strain evidence="6">DSM 19153</strain>
    </source>
</reference>
<feature type="transmembrane region" description="Helical" evidence="5">
    <location>
        <begin position="67"/>
        <end position="84"/>
    </location>
</feature>
<dbReference type="RefSeq" id="WP_251607854.1">
    <property type="nucleotide sequence ID" value="NZ_JAMQJY010000001.1"/>
</dbReference>
<dbReference type="Proteomes" id="UP001203665">
    <property type="component" value="Unassembled WGS sequence"/>
</dbReference>
<evidence type="ECO:0000313" key="6">
    <source>
        <dbReference type="EMBL" id="MCM2676135.1"/>
    </source>
</evidence>
<gene>
    <name evidence="6" type="ORF">NDM98_11920</name>
</gene>
<dbReference type="Pfam" id="PF07457">
    <property type="entry name" value="DUF1516"/>
    <property type="match status" value="1"/>
</dbReference>
<sequence length="120" mass="13536">MLTQYHLLAIILTLSLFGLVLSLYRKGQKKPAVLLHQLMRVSFLFVLATGILLVPMMPFSLMRGAKLLLGIISMGMMEIFLMHLNKGDLTKFTTVSLIVVISLTILIGLFLPLGIYLRFW</sequence>
<protein>
    <submittedName>
        <fullName evidence="6">DUF1516 family protein</fullName>
    </submittedName>
</protein>
<feature type="transmembrane region" description="Helical" evidence="5">
    <location>
        <begin position="38"/>
        <end position="55"/>
    </location>
</feature>
<proteinExistence type="predicted"/>
<name>A0ABT0XKA3_9BACI</name>
<organism evidence="6 7">
    <name type="scientific">Alkalicoccobacillus plakortidis</name>
    <dbReference type="NCBI Taxonomy" id="444060"/>
    <lineage>
        <taxon>Bacteria</taxon>
        <taxon>Bacillati</taxon>
        <taxon>Bacillota</taxon>
        <taxon>Bacilli</taxon>
        <taxon>Bacillales</taxon>
        <taxon>Bacillaceae</taxon>
        <taxon>Alkalicoccobacillus</taxon>
    </lineage>
</organism>
<evidence type="ECO:0000256" key="1">
    <source>
        <dbReference type="ARBA" id="ARBA00022475"/>
    </source>
</evidence>
<evidence type="ECO:0000256" key="2">
    <source>
        <dbReference type="ARBA" id="ARBA00022692"/>
    </source>
</evidence>
<evidence type="ECO:0000256" key="4">
    <source>
        <dbReference type="ARBA" id="ARBA00023136"/>
    </source>
</evidence>
<evidence type="ECO:0000256" key="5">
    <source>
        <dbReference type="SAM" id="Phobius"/>
    </source>
</evidence>
<dbReference type="EMBL" id="JAMQJY010000001">
    <property type="protein sequence ID" value="MCM2676135.1"/>
    <property type="molecule type" value="Genomic_DNA"/>
</dbReference>
<keyword evidence="7" id="KW-1185">Reference proteome</keyword>